<organism evidence="7 8">
    <name type="scientific">Polycladomyces subterraneus</name>
    <dbReference type="NCBI Taxonomy" id="1016997"/>
    <lineage>
        <taxon>Bacteria</taxon>
        <taxon>Bacillati</taxon>
        <taxon>Bacillota</taxon>
        <taxon>Bacilli</taxon>
        <taxon>Bacillales</taxon>
        <taxon>Thermoactinomycetaceae</taxon>
        <taxon>Polycladomyces</taxon>
    </lineage>
</organism>
<dbReference type="InterPro" id="IPR018490">
    <property type="entry name" value="cNMP-bd_dom_sf"/>
</dbReference>
<dbReference type="InterPro" id="IPR014710">
    <property type="entry name" value="RmlC-like_jellyroll"/>
</dbReference>
<dbReference type="EMBL" id="JANRHH010000031">
    <property type="protein sequence ID" value="MDN4593784.1"/>
    <property type="molecule type" value="Genomic_DNA"/>
</dbReference>
<keyword evidence="1" id="KW-0805">Transcription regulation</keyword>
<dbReference type="Pfam" id="PF00027">
    <property type="entry name" value="cNMP_binding"/>
    <property type="match status" value="1"/>
</dbReference>
<dbReference type="PANTHER" id="PTHR24567:SF26">
    <property type="entry name" value="REGULATORY PROTEIN YEIL"/>
    <property type="match status" value="1"/>
</dbReference>
<dbReference type="InterPro" id="IPR036390">
    <property type="entry name" value="WH_DNA-bd_sf"/>
</dbReference>
<accession>A0ABT8ILW8</accession>
<evidence type="ECO:0000256" key="1">
    <source>
        <dbReference type="ARBA" id="ARBA00023015"/>
    </source>
</evidence>
<keyword evidence="4" id="KW-0804">Transcription</keyword>
<dbReference type="SUPFAM" id="SSF51206">
    <property type="entry name" value="cAMP-binding domain-like"/>
    <property type="match status" value="1"/>
</dbReference>
<evidence type="ECO:0000259" key="6">
    <source>
        <dbReference type="PROSITE" id="PS51063"/>
    </source>
</evidence>
<feature type="domain" description="Cyclic nucleotide-binding" evidence="5">
    <location>
        <begin position="13"/>
        <end position="133"/>
    </location>
</feature>
<dbReference type="InterPro" id="IPR050397">
    <property type="entry name" value="Env_Response_Regulators"/>
</dbReference>
<dbReference type="CDD" id="cd00038">
    <property type="entry name" value="CAP_ED"/>
    <property type="match status" value="1"/>
</dbReference>
<evidence type="ECO:0000313" key="8">
    <source>
        <dbReference type="Proteomes" id="UP001174196"/>
    </source>
</evidence>
<keyword evidence="3" id="KW-0010">Activator</keyword>
<dbReference type="Pfam" id="PF13545">
    <property type="entry name" value="HTH_Crp_2"/>
    <property type="match status" value="1"/>
</dbReference>
<feature type="domain" description="HTH crp-type" evidence="6">
    <location>
        <begin position="147"/>
        <end position="220"/>
    </location>
</feature>
<gene>
    <name evidence="7" type="ORF">NWF35_07695</name>
</gene>
<dbReference type="SMART" id="SM00100">
    <property type="entry name" value="cNMP"/>
    <property type="match status" value="1"/>
</dbReference>
<dbReference type="Proteomes" id="UP001174196">
    <property type="component" value="Unassembled WGS sequence"/>
</dbReference>
<dbReference type="PANTHER" id="PTHR24567">
    <property type="entry name" value="CRP FAMILY TRANSCRIPTIONAL REGULATORY PROTEIN"/>
    <property type="match status" value="1"/>
</dbReference>
<dbReference type="SMART" id="SM00419">
    <property type="entry name" value="HTH_CRP"/>
    <property type="match status" value="1"/>
</dbReference>
<evidence type="ECO:0000256" key="4">
    <source>
        <dbReference type="ARBA" id="ARBA00023163"/>
    </source>
</evidence>
<reference evidence="7" key="1">
    <citation type="submission" date="2022-08" db="EMBL/GenBank/DDBJ databases">
        <title>Polycladomyces zharkentsis sp. nov., a novel thermophilic CMC and starch-degrading bacterium isolated from a geothermal spring in Kazakhstan.</title>
        <authorList>
            <person name="Mashzhan A."/>
            <person name="Kistaubaeva A."/>
            <person name="Javier-Lopez R."/>
            <person name="Birkeland N.-K."/>
        </authorList>
    </citation>
    <scope>NUCLEOTIDE SEQUENCE</scope>
    <source>
        <strain evidence="7">KSR 13</strain>
    </source>
</reference>
<dbReference type="PROSITE" id="PS50042">
    <property type="entry name" value="CNMP_BINDING_3"/>
    <property type="match status" value="1"/>
</dbReference>
<dbReference type="InterPro" id="IPR012318">
    <property type="entry name" value="HTH_CRP"/>
</dbReference>
<protein>
    <submittedName>
        <fullName evidence="7">Crp/Fnr family transcriptional regulator</fullName>
    </submittedName>
</protein>
<evidence type="ECO:0000313" key="7">
    <source>
        <dbReference type="EMBL" id="MDN4593784.1"/>
    </source>
</evidence>
<evidence type="ECO:0000259" key="5">
    <source>
        <dbReference type="PROSITE" id="PS50042"/>
    </source>
</evidence>
<dbReference type="Gene3D" id="1.10.10.10">
    <property type="entry name" value="Winged helix-like DNA-binding domain superfamily/Winged helix DNA-binding domain"/>
    <property type="match status" value="1"/>
</dbReference>
<dbReference type="PROSITE" id="PS51063">
    <property type="entry name" value="HTH_CRP_2"/>
    <property type="match status" value="1"/>
</dbReference>
<keyword evidence="8" id="KW-1185">Reference proteome</keyword>
<keyword evidence="2" id="KW-0238">DNA-binding</keyword>
<dbReference type="InterPro" id="IPR036388">
    <property type="entry name" value="WH-like_DNA-bd_sf"/>
</dbReference>
<evidence type="ECO:0000256" key="2">
    <source>
        <dbReference type="ARBA" id="ARBA00023125"/>
    </source>
</evidence>
<evidence type="ECO:0000256" key="3">
    <source>
        <dbReference type="ARBA" id="ARBA00023159"/>
    </source>
</evidence>
<dbReference type="InterPro" id="IPR000595">
    <property type="entry name" value="cNMP-bd_dom"/>
</dbReference>
<comment type="caution">
    <text evidence="7">The sequence shown here is derived from an EMBL/GenBank/DDBJ whole genome shotgun (WGS) entry which is preliminary data.</text>
</comment>
<dbReference type="SUPFAM" id="SSF46785">
    <property type="entry name" value="Winged helix' DNA-binding domain"/>
    <property type="match status" value="1"/>
</dbReference>
<proteinExistence type="predicted"/>
<name>A0ABT8ILW8_9BACL</name>
<dbReference type="Gene3D" id="2.60.120.10">
    <property type="entry name" value="Jelly Rolls"/>
    <property type="match status" value="1"/>
</dbReference>
<dbReference type="RefSeq" id="WP_301238469.1">
    <property type="nucleotide sequence ID" value="NZ_JANRHH010000031.1"/>
</dbReference>
<dbReference type="PRINTS" id="PR00034">
    <property type="entry name" value="HTHCRP"/>
</dbReference>
<sequence length="231" mass="26675">MDRKFEILKRVPLFCELTDDELEKISHITVLRHYRRNSTVFVEGQQLSTDYFIQSGIVKVTKVQNNGNEQIICLLQKGEMFPHVGFFCDSPYPGTAVAVTDCILLAISIDDFDRLMDSNPLIAKSVMKMMDKRLLYFQRRLQDVISGDVHRKVVITLLWLVEEYGILREDGIFISIPLTHQDFANMLGMSRESVNRVLNQLKKDQLLNINRKGILIYNPDALQRTLSPVKE</sequence>